<protein>
    <recommendedName>
        <fullName evidence="3">Outer membrane protein beta-barrel domain-containing protein</fullName>
    </recommendedName>
</protein>
<proteinExistence type="predicted"/>
<dbReference type="Proteomes" id="UP000076923">
    <property type="component" value="Unassembled WGS sequence"/>
</dbReference>
<organism evidence="4 5">
    <name type="scientific">Polaribacter atrinae</name>
    <dbReference type="NCBI Taxonomy" id="1333662"/>
    <lineage>
        <taxon>Bacteria</taxon>
        <taxon>Pseudomonadati</taxon>
        <taxon>Bacteroidota</taxon>
        <taxon>Flavobacteriia</taxon>
        <taxon>Flavobacteriales</taxon>
        <taxon>Flavobacteriaceae</taxon>
    </lineage>
</organism>
<evidence type="ECO:0000256" key="1">
    <source>
        <dbReference type="ARBA" id="ARBA00022729"/>
    </source>
</evidence>
<evidence type="ECO:0000313" key="5">
    <source>
        <dbReference type="Proteomes" id="UP000076923"/>
    </source>
</evidence>
<feature type="chain" id="PRO_5008049632" description="Outer membrane protein beta-barrel domain-containing protein" evidence="2">
    <location>
        <begin position="20"/>
        <end position="301"/>
    </location>
</feature>
<evidence type="ECO:0000256" key="2">
    <source>
        <dbReference type="SAM" id="SignalP"/>
    </source>
</evidence>
<dbReference type="Gene3D" id="2.40.160.20">
    <property type="match status" value="1"/>
</dbReference>
<sequence>MKQLITAVAAILVSTASFAQFQVSASTGYAMSSAGMQLGTTTTTTSTENNCGSYGEGSNVQIRGTYFLNEKFGLDLSVGYLHGADQTINKTSIPTVAEVNAVARARAFGASASMVYNFTENFYGRIGALLKIGGKTEAVISNKSYFTDAQASAQNLPSGSYSETNYVEDYHGHFPLGFVGALGYSFDLDENFALFVEAEYYGISLKRKDSEITEFNTDIVLPDGTVAVAGFYSLDNLPTPTGSATDVYRTTTYVDELSHAEAAAQAQAPDSDHTKKLSQKVPYSSFGLNFGVTYKFSGSKK</sequence>
<keyword evidence="1 2" id="KW-0732">Signal</keyword>
<keyword evidence="5" id="KW-1185">Reference proteome</keyword>
<feature type="domain" description="Outer membrane protein beta-barrel" evidence="3">
    <location>
        <begin position="9"/>
        <end position="211"/>
    </location>
</feature>
<dbReference type="SUPFAM" id="SSF56925">
    <property type="entry name" value="OMPA-like"/>
    <property type="match status" value="1"/>
</dbReference>
<dbReference type="AlphaFoldDB" id="A0A176T057"/>
<dbReference type="InterPro" id="IPR027385">
    <property type="entry name" value="Beta-barrel_OMP"/>
</dbReference>
<dbReference type="Pfam" id="PF13505">
    <property type="entry name" value="OMP_b-brl"/>
    <property type="match status" value="1"/>
</dbReference>
<gene>
    <name evidence="4" type="ORF">LPB303_16385</name>
</gene>
<comment type="caution">
    <text evidence="4">The sequence shown here is derived from an EMBL/GenBank/DDBJ whole genome shotgun (WGS) entry which is preliminary data.</text>
</comment>
<dbReference type="OrthoDB" id="1198954at2"/>
<name>A0A176T057_9FLAO</name>
<reference evidence="4 5" key="1">
    <citation type="submission" date="2016-02" db="EMBL/GenBank/DDBJ databases">
        <title>Draft genome sequence of Polaribacter atrinae KACC17473.</title>
        <authorList>
            <person name="Shin S.-K."/>
            <person name="Yi H."/>
        </authorList>
    </citation>
    <scope>NUCLEOTIDE SEQUENCE [LARGE SCALE GENOMIC DNA]</scope>
    <source>
        <strain evidence="4 5">KACC 17473</strain>
    </source>
</reference>
<evidence type="ECO:0000313" key="4">
    <source>
        <dbReference type="EMBL" id="OAD40826.1"/>
    </source>
</evidence>
<evidence type="ECO:0000259" key="3">
    <source>
        <dbReference type="Pfam" id="PF13505"/>
    </source>
</evidence>
<dbReference type="EMBL" id="LVWE01000085">
    <property type="protein sequence ID" value="OAD40826.1"/>
    <property type="molecule type" value="Genomic_DNA"/>
</dbReference>
<feature type="signal peptide" evidence="2">
    <location>
        <begin position="1"/>
        <end position="19"/>
    </location>
</feature>
<accession>A0A176T057</accession>
<dbReference type="RefSeq" id="WP_068452723.1">
    <property type="nucleotide sequence ID" value="NZ_CP150660.1"/>
</dbReference>
<dbReference type="InterPro" id="IPR011250">
    <property type="entry name" value="OMP/PagP_B-barrel"/>
</dbReference>